<dbReference type="FunFam" id="3.40.50.150:FF:000010">
    <property type="entry name" value="Protein-L-isoaspartate O-methyltransferase"/>
    <property type="match status" value="1"/>
</dbReference>
<dbReference type="EC" id="2.1.1.77" evidence="7"/>
<dbReference type="InterPro" id="IPR000682">
    <property type="entry name" value="PCMT"/>
</dbReference>
<dbReference type="InterPro" id="IPR029063">
    <property type="entry name" value="SAM-dependent_MTases_sf"/>
</dbReference>
<evidence type="ECO:0000256" key="1">
    <source>
        <dbReference type="ARBA" id="ARBA00004496"/>
    </source>
</evidence>
<evidence type="ECO:0000256" key="4">
    <source>
        <dbReference type="ARBA" id="ARBA00022603"/>
    </source>
</evidence>
<evidence type="ECO:0000256" key="6">
    <source>
        <dbReference type="ARBA" id="ARBA00022691"/>
    </source>
</evidence>
<dbReference type="AlphaFoldDB" id="A0A2S6HEU4"/>
<reference evidence="8 9" key="1">
    <citation type="submission" date="2018-02" db="EMBL/GenBank/DDBJ databases">
        <title>Subsurface microbial communities from deep shales in Ohio and West Virginia, USA.</title>
        <authorList>
            <person name="Wrighton K."/>
        </authorList>
    </citation>
    <scope>NUCLEOTIDE SEQUENCE [LARGE SCALE GENOMIC DNA]</scope>
    <source>
        <strain evidence="8 9">OWC-DMM</strain>
    </source>
</reference>
<accession>A0A2S6HEU4</accession>
<protein>
    <recommendedName>
        <fullName evidence="7">Protein-L-isoaspartate O-methyltransferase</fullName>
        <ecNumber evidence="7">2.1.1.77</ecNumber>
    </recommendedName>
    <alternativeName>
        <fullName evidence="7">L-isoaspartyl protein carboxyl methyltransferase</fullName>
    </alternativeName>
    <alternativeName>
        <fullName evidence="7">Protein L-isoaspartyl methyltransferase</fullName>
    </alternativeName>
    <alternativeName>
        <fullName evidence="7">Protein-beta-aspartate methyltransferase</fullName>
        <shortName evidence="7">PIMT</shortName>
    </alternativeName>
</protein>
<organism evidence="8 9">
    <name type="scientific">Methylobacter tundripaludum</name>
    <dbReference type="NCBI Taxonomy" id="173365"/>
    <lineage>
        <taxon>Bacteria</taxon>
        <taxon>Pseudomonadati</taxon>
        <taxon>Pseudomonadota</taxon>
        <taxon>Gammaproteobacteria</taxon>
        <taxon>Methylococcales</taxon>
        <taxon>Methylococcaceae</taxon>
        <taxon>Methylobacter</taxon>
    </lineage>
</organism>
<comment type="similarity">
    <text evidence="2 7">Belongs to the methyltransferase superfamily. L-isoaspartyl/D-aspartyl protein methyltransferase family.</text>
</comment>
<name>A0A2S6HEU4_9GAMM</name>
<evidence type="ECO:0000256" key="5">
    <source>
        <dbReference type="ARBA" id="ARBA00022679"/>
    </source>
</evidence>
<comment type="caution">
    <text evidence="8">The sequence shown here is derived from an EMBL/GenBank/DDBJ whole genome shotgun (WGS) entry which is preliminary data.</text>
</comment>
<keyword evidence="4 7" id="KW-0489">Methyltransferase</keyword>
<evidence type="ECO:0000256" key="3">
    <source>
        <dbReference type="ARBA" id="ARBA00022490"/>
    </source>
</evidence>
<dbReference type="CDD" id="cd02440">
    <property type="entry name" value="AdoMet_MTases"/>
    <property type="match status" value="1"/>
</dbReference>
<dbReference type="Gene3D" id="3.40.50.150">
    <property type="entry name" value="Vaccinia Virus protein VP39"/>
    <property type="match status" value="1"/>
</dbReference>
<dbReference type="PANTHER" id="PTHR11579:SF0">
    <property type="entry name" value="PROTEIN-L-ISOASPARTATE(D-ASPARTATE) O-METHYLTRANSFERASE"/>
    <property type="match status" value="1"/>
</dbReference>
<gene>
    <name evidence="7" type="primary">pcm</name>
    <name evidence="8" type="ORF">B0F87_10472</name>
</gene>
<feature type="active site" evidence="7">
    <location>
        <position position="98"/>
    </location>
</feature>
<evidence type="ECO:0000313" key="9">
    <source>
        <dbReference type="Proteomes" id="UP000240010"/>
    </source>
</evidence>
<dbReference type="EMBL" id="PTIZ01000004">
    <property type="protein sequence ID" value="PPK75982.1"/>
    <property type="molecule type" value="Genomic_DNA"/>
</dbReference>
<dbReference type="PROSITE" id="PS01279">
    <property type="entry name" value="PCMT"/>
    <property type="match status" value="1"/>
</dbReference>
<dbReference type="GO" id="GO:0005737">
    <property type="term" value="C:cytoplasm"/>
    <property type="evidence" value="ECO:0007669"/>
    <property type="project" value="UniProtKB-SubCell"/>
</dbReference>
<evidence type="ECO:0000313" key="8">
    <source>
        <dbReference type="EMBL" id="PPK75982.1"/>
    </source>
</evidence>
<dbReference type="NCBIfam" id="NF001453">
    <property type="entry name" value="PRK00312.1"/>
    <property type="match status" value="1"/>
</dbReference>
<keyword evidence="6 7" id="KW-0949">S-adenosyl-L-methionine</keyword>
<proteinExistence type="inferred from homology"/>
<dbReference type="HAMAP" id="MF_00090">
    <property type="entry name" value="PIMT"/>
    <property type="match status" value="1"/>
</dbReference>
<evidence type="ECO:0000256" key="2">
    <source>
        <dbReference type="ARBA" id="ARBA00005369"/>
    </source>
</evidence>
<sequence length="248" mass="27705">MRRVKHLIFWLVVIGIILLLFSSHVIAEDDFHRQRYALVEIIKAEVKETGDFLNQEALDERVIDALLKVPRHEFVRDTERPYAYANRPLPIGHGQTISQPYIVAVMTDLLKLKKTDRVLEVGTGSGYQAAILAELVDSVYTLEIVEPLAKQAAENLKRTGYDAVHTRIGDGYYGWEEAAPFDGIVVTAVASHIPPPLIKQLKPGGRMIIPVGAQFMTQYLVLVTKDADGKVTTRQILPVSFVPLTGKH</sequence>
<dbReference type="Proteomes" id="UP000240010">
    <property type="component" value="Unassembled WGS sequence"/>
</dbReference>
<dbReference type="SUPFAM" id="SSF53335">
    <property type="entry name" value="S-adenosyl-L-methionine-dependent methyltransferases"/>
    <property type="match status" value="1"/>
</dbReference>
<dbReference type="GO" id="GO:0032259">
    <property type="term" value="P:methylation"/>
    <property type="evidence" value="ECO:0007669"/>
    <property type="project" value="UniProtKB-KW"/>
</dbReference>
<dbReference type="Pfam" id="PF01135">
    <property type="entry name" value="PCMT"/>
    <property type="match status" value="1"/>
</dbReference>
<dbReference type="RefSeq" id="WP_104428496.1">
    <property type="nucleotide sequence ID" value="NZ_PTIZ01000004.1"/>
</dbReference>
<dbReference type="PANTHER" id="PTHR11579">
    <property type="entry name" value="PROTEIN-L-ISOASPARTATE O-METHYLTRANSFERASE"/>
    <property type="match status" value="1"/>
</dbReference>
<dbReference type="NCBIfam" id="TIGR00080">
    <property type="entry name" value="pimt"/>
    <property type="match status" value="1"/>
</dbReference>
<evidence type="ECO:0000256" key="7">
    <source>
        <dbReference type="HAMAP-Rule" id="MF_00090"/>
    </source>
</evidence>
<dbReference type="GO" id="GO:0004719">
    <property type="term" value="F:protein-L-isoaspartate (D-aspartate) O-methyltransferase activity"/>
    <property type="evidence" value="ECO:0007669"/>
    <property type="project" value="UniProtKB-UniRule"/>
</dbReference>
<dbReference type="GO" id="GO:0030091">
    <property type="term" value="P:protein repair"/>
    <property type="evidence" value="ECO:0007669"/>
    <property type="project" value="UniProtKB-UniRule"/>
</dbReference>
<comment type="subcellular location">
    <subcellularLocation>
        <location evidence="1 7">Cytoplasm</location>
    </subcellularLocation>
</comment>
<comment type="catalytic activity">
    <reaction evidence="7">
        <text>[protein]-L-isoaspartate + S-adenosyl-L-methionine = [protein]-L-isoaspartate alpha-methyl ester + S-adenosyl-L-homocysteine</text>
        <dbReference type="Rhea" id="RHEA:12705"/>
        <dbReference type="Rhea" id="RHEA-COMP:12143"/>
        <dbReference type="Rhea" id="RHEA-COMP:12144"/>
        <dbReference type="ChEBI" id="CHEBI:57856"/>
        <dbReference type="ChEBI" id="CHEBI:59789"/>
        <dbReference type="ChEBI" id="CHEBI:90596"/>
        <dbReference type="ChEBI" id="CHEBI:90598"/>
        <dbReference type="EC" id="2.1.1.77"/>
    </reaction>
</comment>
<keyword evidence="3 7" id="KW-0963">Cytoplasm</keyword>
<keyword evidence="5 7" id="KW-0808">Transferase</keyword>
<comment type="function">
    <text evidence="7">Catalyzes the methyl esterification of L-isoaspartyl residues in peptides and proteins that result from spontaneous decomposition of normal L-aspartyl and L-asparaginyl residues. It plays a role in the repair and/or degradation of damaged proteins.</text>
</comment>